<evidence type="ECO:0000256" key="3">
    <source>
        <dbReference type="ARBA" id="ARBA00022801"/>
    </source>
</evidence>
<evidence type="ECO:0000256" key="2">
    <source>
        <dbReference type="ARBA" id="ARBA00022670"/>
    </source>
</evidence>
<dbReference type="InterPro" id="IPR054613">
    <property type="entry name" value="Peptidase_S78_dom"/>
</dbReference>
<organism evidence="5 6">
    <name type="scientific">Spirosoma endbachense</name>
    <dbReference type="NCBI Taxonomy" id="2666025"/>
    <lineage>
        <taxon>Bacteria</taxon>
        <taxon>Pseudomonadati</taxon>
        <taxon>Bacteroidota</taxon>
        <taxon>Cytophagia</taxon>
        <taxon>Cytophagales</taxon>
        <taxon>Cytophagaceae</taxon>
        <taxon>Spirosoma</taxon>
    </lineage>
</organism>
<evidence type="ECO:0000313" key="6">
    <source>
        <dbReference type="Proteomes" id="UP000464577"/>
    </source>
</evidence>
<name>A0A6P1W8B4_9BACT</name>
<dbReference type="KEGG" id="senf:GJR95_36875"/>
<proteinExistence type="predicted"/>
<sequence>MELKQRILTDRSKGITHVDLEKGVICGYLAAFNEADPERFMLCPGAFFKTVAANGPTAIKPRITHDLGFNNTVVLGKLTILREDNYGLYYESQVLKNTRGLEFSTHYIINCL</sequence>
<evidence type="ECO:0000256" key="1">
    <source>
        <dbReference type="ARBA" id="ARBA00022612"/>
    </source>
</evidence>
<dbReference type="AlphaFoldDB" id="A0A6P1W8B4"/>
<dbReference type="GO" id="GO:0008233">
    <property type="term" value="F:peptidase activity"/>
    <property type="evidence" value="ECO:0007669"/>
    <property type="project" value="UniProtKB-KW"/>
</dbReference>
<keyword evidence="2" id="KW-0645">Protease</keyword>
<keyword evidence="1" id="KW-1188">Viral release from host cell</keyword>
<keyword evidence="6" id="KW-1185">Reference proteome</keyword>
<keyword evidence="3" id="KW-0378">Hydrolase</keyword>
<evidence type="ECO:0000313" key="5">
    <source>
        <dbReference type="EMBL" id="QHW00260.1"/>
    </source>
</evidence>
<dbReference type="EMBL" id="CP045997">
    <property type="protein sequence ID" value="QHW00260.1"/>
    <property type="molecule type" value="Genomic_DNA"/>
</dbReference>
<gene>
    <name evidence="5" type="ORF">GJR95_36875</name>
</gene>
<dbReference type="GO" id="GO:0006508">
    <property type="term" value="P:proteolysis"/>
    <property type="evidence" value="ECO:0007669"/>
    <property type="project" value="UniProtKB-KW"/>
</dbReference>
<dbReference type="RefSeq" id="WP_162390650.1">
    <property type="nucleotide sequence ID" value="NZ_CP045997.1"/>
</dbReference>
<protein>
    <recommendedName>
        <fullName evidence="4">Prohead serine protease domain-containing protein</fullName>
    </recommendedName>
</protein>
<accession>A0A6P1W8B4</accession>
<dbReference type="Proteomes" id="UP000464577">
    <property type="component" value="Chromosome"/>
</dbReference>
<feature type="domain" description="Prohead serine protease" evidence="4">
    <location>
        <begin position="22"/>
        <end position="100"/>
    </location>
</feature>
<reference evidence="5 6" key="1">
    <citation type="submission" date="2019-11" db="EMBL/GenBank/DDBJ databases">
        <title>Spirosoma endbachense sp. nov., isolated from a natural salt meadow.</title>
        <authorList>
            <person name="Rojas J."/>
            <person name="Ambika Manirajan B."/>
            <person name="Ratering S."/>
            <person name="Suarez C."/>
            <person name="Geissler-Plaum R."/>
            <person name="Schnell S."/>
        </authorList>
    </citation>
    <scope>NUCLEOTIDE SEQUENCE [LARGE SCALE GENOMIC DNA]</scope>
    <source>
        <strain evidence="5 6">I-24</strain>
    </source>
</reference>
<dbReference type="Pfam" id="PF04586">
    <property type="entry name" value="Peptidase_S78"/>
    <property type="match status" value="1"/>
</dbReference>
<evidence type="ECO:0000259" key="4">
    <source>
        <dbReference type="Pfam" id="PF04586"/>
    </source>
</evidence>